<comment type="caution">
    <text evidence="4">The sequence shown here is derived from an EMBL/GenBank/DDBJ whole genome shotgun (WGS) entry which is preliminary data.</text>
</comment>
<dbReference type="GO" id="GO:0046872">
    <property type="term" value="F:metal ion binding"/>
    <property type="evidence" value="ECO:0007669"/>
    <property type="project" value="UniProtKB-KW"/>
</dbReference>
<dbReference type="InterPro" id="IPR005123">
    <property type="entry name" value="Oxoglu/Fe-dep_dioxygenase_dom"/>
</dbReference>
<keyword evidence="2" id="KW-0408">Iron</keyword>
<dbReference type="GO" id="GO:0016491">
    <property type="term" value="F:oxidoreductase activity"/>
    <property type="evidence" value="ECO:0007669"/>
    <property type="project" value="UniProtKB-KW"/>
</dbReference>
<dbReference type="EMBL" id="SNSC02000012">
    <property type="protein sequence ID" value="TID19645.1"/>
    <property type="molecule type" value="Genomic_DNA"/>
</dbReference>
<evidence type="ECO:0000256" key="2">
    <source>
        <dbReference type="RuleBase" id="RU003682"/>
    </source>
</evidence>
<dbReference type="Gene3D" id="2.60.120.330">
    <property type="entry name" value="B-lactam Antibiotic, Isopenicillin N Synthase, Chain"/>
    <property type="match status" value="1"/>
</dbReference>
<dbReference type="AlphaFoldDB" id="A0A4Z1NY07"/>
<reference evidence="4 5" key="1">
    <citation type="submission" date="2019-04" db="EMBL/GenBank/DDBJ databases">
        <title>High contiguity whole genome sequence and gene annotation resource for two Venturia nashicola isolates.</title>
        <authorList>
            <person name="Prokchorchik M."/>
            <person name="Won K."/>
            <person name="Lee Y."/>
            <person name="Choi E.D."/>
            <person name="Segonzac C."/>
            <person name="Sohn K.H."/>
        </authorList>
    </citation>
    <scope>NUCLEOTIDE SEQUENCE [LARGE SCALE GENOMIC DNA]</scope>
    <source>
        <strain evidence="4 5">PRI2</strain>
    </source>
</reference>
<dbReference type="Proteomes" id="UP000298493">
    <property type="component" value="Unassembled WGS sequence"/>
</dbReference>
<evidence type="ECO:0000313" key="4">
    <source>
        <dbReference type="EMBL" id="TID19645.1"/>
    </source>
</evidence>
<comment type="similarity">
    <text evidence="1 2">Belongs to the iron/ascorbate-dependent oxidoreductase family.</text>
</comment>
<evidence type="ECO:0000313" key="5">
    <source>
        <dbReference type="Proteomes" id="UP000298493"/>
    </source>
</evidence>
<dbReference type="STRING" id="86259.A0A4Z1NY07"/>
<name>A0A4Z1NY07_9PEZI</name>
<proteinExistence type="inferred from homology"/>
<keyword evidence="2" id="KW-0560">Oxidoreductase</keyword>
<dbReference type="InterPro" id="IPR027443">
    <property type="entry name" value="IPNS-like_sf"/>
</dbReference>
<protein>
    <submittedName>
        <fullName evidence="4">2og-fe oxygenase family protein</fullName>
    </submittedName>
</protein>
<keyword evidence="5" id="KW-1185">Reference proteome</keyword>
<evidence type="ECO:0000259" key="3">
    <source>
        <dbReference type="PROSITE" id="PS51471"/>
    </source>
</evidence>
<gene>
    <name evidence="4" type="ORF">E6O75_ATG06983</name>
</gene>
<sequence length="330" mass="36872">MPGLFIFDTPAADQVANLRTINFSKLVDRDSAEAQKLVLACQEVGFFYLDLTDPGSKDLLLNKQEAVAISKAHGYKPVGLHAGIGTENRDGWEALKIGRQELQSRWALAPLVRTHIRLFDDLMAESHFVLKTILECISSALGLRGTKSLQNYHCDDKPTKSSLFFNHYPPRSDESGSIGQNMHTDLGSLTLLFAPQWGLQALCPNTPSLSTNRMAWQFVEPRLDHAVINVGDTLRFLTGNKLRSALHRAMPLRNEDRYSLAYFLRASDDAEFVDPNGNVVEAVDWYLRKNKTYEQEGAKQLEGRVLVGGLENELPEPKVLKSDGAQLNYS</sequence>
<dbReference type="Pfam" id="PF03171">
    <property type="entry name" value="2OG-FeII_Oxy"/>
    <property type="match status" value="1"/>
</dbReference>
<dbReference type="SUPFAM" id="SSF51197">
    <property type="entry name" value="Clavaminate synthase-like"/>
    <property type="match status" value="1"/>
</dbReference>
<keyword evidence="2" id="KW-0479">Metal-binding</keyword>
<organism evidence="4 5">
    <name type="scientific">Venturia nashicola</name>
    <dbReference type="NCBI Taxonomy" id="86259"/>
    <lineage>
        <taxon>Eukaryota</taxon>
        <taxon>Fungi</taxon>
        <taxon>Dikarya</taxon>
        <taxon>Ascomycota</taxon>
        <taxon>Pezizomycotina</taxon>
        <taxon>Dothideomycetes</taxon>
        <taxon>Pleosporomycetidae</taxon>
        <taxon>Venturiales</taxon>
        <taxon>Venturiaceae</taxon>
        <taxon>Venturia</taxon>
    </lineage>
</organism>
<dbReference type="InterPro" id="IPR050231">
    <property type="entry name" value="Iron_ascorbate_oxido_reductase"/>
</dbReference>
<accession>A0A4Z1NY07</accession>
<dbReference type="InterPro" id="IPR044861">
    <property type="entry name" value="IPNS-like_FE2OG_OXY"/>
</dbReference>
<feature type="domain" description="Fe2OG dioxygenase" evidence="3">
    <location>
        <begin position="159"/>
        <end position="266"/>
    </location>
</feature>
<evidence type="ECO:0000256" key="1">
    <source>
        <dbReference type="ARBA" id="ARBA00008056"/>
    </source>
</evidence>
<dbReference type="PANTHER" id="PTHR47990">
    <property type="entry name" value="2-OXOGLUTARATE (2OG) AND FE(II)-DEPENDENT OXYGENASE SUPERFAMILY PROTEIN-RELATED"/>
    <property type="match status" value="1"/>
</dbReference>
<dbReference type="PROSITE" id="PS51471">
    <property type="entry name" value="FE2OG_OXY"/>
    <property type="match status" value="1"/>
</dbReference>